<reference evidence="5 6" key="1">
    <citation type="submission" date="2017-05" db="EMBL/GenBank/DDBJ databases">
        <authorList>
            <person name="Varghese N."/>
            <person name="Submissions S."/>
        </authorList>
    </citation>
    <scope>NUCLEOTIDE SEQUENCE [LARGE SCALE GENOMIC DNA]</scope>
    <source>
        <strain evidence="5 6">DSM 26001</strain>
    </source>
</reference>
<evidence type="ECO:0000256" key="1">
    <source>
        <dbReference type="ARBA" id="ARBA00007825"/>
    </source>
</evidence>
<feature type="domain" description="Intradiol ring-cleavage dioxygenases" evidence="4">
    <location>
        <begin position="87"/>
        <end position="115"/>
    </location>
</feature>
<dbReference type="InterPro" id="IPR015889">
    <property type="entry name" value="Intradiol_dOase_core"/>
</dbReference>
<comment type="similarity">
    <text evidence="1">Belongs to the intradiol ring-cleavage dioxygenase family.</text>
</comment>
<evidence type="ECO:0000313" key="5">
    <source>
        <dbReference type="EMBL" id="SMP61407.1"/>
    </source>
</evidence>
<dbReference type="CDD" id="cd03459">
    <property type="entry name" value="3_4-PCD"/>
    <property type="match status" value="1"/>
</dbReference>
<evidence type="ECO:0000256" key="2">
    <source>
        <dbReference type="ARBA" id="ARBA00022964"/>
    </source>
</evidence>
<keyword evidence="2" id="KW-0223">Dioxygenase</keyword>
<evidence type="ECO:0000259" key="4">
    <source>
        <dbReference type="PROSITE" id="PS00083"/>
    </source>
</evidence>
<dbReference type="SUPFAM" id="SSF49482">
    <property type="entry name" value="Aromatic compound dioxygenase"/>
    <property type="match status" value="1"/>
</dbReference>
<dbReference type="PROSITE" id="PS00083">
    <property type="entry name" value="INTRADIOL_DIOXYGENAS"/>
    <property type="match status" value="1"/>
</dbReference>
<organism evidence="5 6">
    <name type="scientific">Noviherbaspirillum suwonense</name>
    <dbReference type="NCBI Taxonomy" id="1224511"/>
    <lineage>
        <taxon>Bacteria</taxon>
        <taxon>Pseudomonadati</taxon>
        <taxon>Pseudomonadota</taxon>
        <taxon>Betaproteobacteria</taxon>
        <taxon>Burkholderiales</taxon>
        <taxon>Oxalobacteraceae</taxon>
        <taxon>Noviherbaspirillum</taxon>
    </lineage>
</organism>
<gene>
    <name evidence="5" type="ORF">SAMN06295970_107156</name>
</gene>
<evidence type="ECO:0000313" key="6">
    <source>
        <dbReference type="Proteomes" id="UP001158049"/>
    </source>
</evidence>
<dbReference type="RefSeq" id="WP_283442476.1">
    <property type="nucleotide sequence ID" value="NZ_FXUL01000007.1"/>
</dbReference>
<sequence length="230" mass="25385">MPYLHTVPGQSPLPVKHHADGVNRLRRRMVFGALACAAQPAFTQDRLPTPAQTEGPFYPDRLPLDRDNDLTLVAGHAAPAAGTATDLTGRILDVSGKPLDRAVIEIWQVDNNGRYIHTADASARNDANFQGFGRFETGRDGAYRFRTIRPVPYPGRTPHIHVKISRGGRDLLTTQLYVRGHALNERDGVLRSIRDPLQRDALLVPFLPSTQRPGELDARFDIVLGMTAVS</sequence>
<protein>
    <submittedName>
        <fullName evidence="5">Protocatechuate 3,4-dioxygenase beta subunit</fullName>
    </submittedName>
</protein>
<accession>A0ABY1Q7W0</accession>
<dbReference type="Gene3D" id="2.60.130.10">
    <property type="entry name" value="Aromatic compound dioxygenase"/>
    <property type="match status" value="1"/>
</dbReference>
<evidence type="ECO:0000256" key="3">
    <source>
        <dbReference type="ARBA" id="ARBA00023002"/>
    </source>
</evidence>
<comment type="caution">
    <text evidence="5">The sequence shown here is derived from an EMBL/GenBank/DDBJ whole genome shotgun (WGS) entry which is preliminary data.</text>
</comment>
<dbReference type="Pfam" id="PF00775">
    <property type="entry name" value="Dioxygenase_C"/>
    <property type="match status" value="1"/>
</dbReference>
<keyword evidence="3" id="KW-0560">Oxidoreductase</keyword>
<proteinExistence type="inferred from homology"/>
<keyword evidence="6" id="KW-1185">Reference proteome</keyword>
<name>A0ABY1Q7W0_9BURK</name>
<dbReference type="InterPro" id="IPR000627">
    <property type="entry name" value="Intradiol_dOase_C"/>
</dbReference>
<dbReference type="InterPro" id="IPR039387">
    <property type="entry name" value="3_4-PCD"/>
</dbReference>
<dbReference type="InterPro" id="IPR050770">
    <property type="entry name" value="Intradiol_RC_Dioxygenase"/>
</dbReference>
<dbReference type="Proteomes" id="UP001158049">
    <property type="component" value="Unassembled WGS sequence"/>
</dbReference>
<dbReference type="PANTHER" id="PTHR33711">
    <property type="entry name" value="DIOXYGENASE, PUTATIVE (AFU_ORTHOLOGUE AFUA_2G02910)-RELATED"/>
    <property type="match status" value="1"/>
</dbReference>
<dbReference type="PANTHER" id="PTHR33711:SF9">
    <property type="entry name" value="PROTOCATECHUATE 3,4-DIOXYGENASE ALPHA CHAIN"/>
    <property type="match status" value="1"/>
</dbReference>
<dbReference type="EMBL" id="FXUL01000007">
    <property type="protein sequence ID" value="SMP61407.1"/>
    <property type="molecule type" value="Genomic_DNA"/>
</dbReference>